<evidence type="ECO:0000259" key="4">
    <source>
        <dbReference type="Pfam" id="PF10531"/>
    </source>
</evidence>
<dbReference type="InterPro" id="IPR003715">
    <property type="entry name" value="Poly_export_N"/>
</dbReference>
<feature type="domain" description="Soluble ligand binding" evidence="4">
    <location>
        <begin position="177"/>
        <end position="218"/>
    </location>
</feature>
<dbReference type="Pfam" id="PF02563">
    <property type="entry name" value="Poly_export"/>
    <property type="match status" value="1"/>
</dbReference>
<evidence type="ECO:0000313" key="5">
    <source>
        <dbReference type="EMBL" id="SLN19321.1"/>
    </source>
</evidence>
<dbReference type="Gene3D" id="3.30.1950.10">
    <property type="entry name" value="wza like domain"/>
    <property type="match status" value="1"/>
</dbReference>
<dbReference type="GO" id="GO:0015159">
    <property type="term" value="F:polysaccharide transmembrane transporter activity"/>
    <property type="evidence" value="ECO:0007669"/>
    <property type="project" value="InterPro"/>
</dbReference>
<dbReference type="Pfam" id="PF10531">
    <property type="entry name" value="SLBB"/>
    <property type="match status" value="1"/>
</dbReference>
<keyword evidence="1 2" id="KW-0732">Signal</keyword>
<dbReference type="InterPro" id="IPR019554">
    <property type="entry name" value="Soluble_ligand-bd"/>
</dbReference>
<evidence type="ECO:0000256" key="1">
    <source>
        <dbReference type="ARBA" id="ARBA00022729"/>
    </source>
</evidence>
<evidence type="ECO:0000256" key="2">
    <source>
        <dbReference type="SAM" id="SignalP"/>
    </source>
</evidence>
<feature type="signal peptide" evidence="2">
    <location>
        <begin position="1"/>
        <end position="27"/>
    </location>
</feature>
<evidence type="ECO:0000259" key="3">
    <source>
        <dbReference type="Pfam" id="PF02563"/>
    </source>
</evidence>
<dbReference type="EMBL" id="FWFS01000001">
    <property type="protein sequence ID" value="SLN19321.1"/>
    <property type="molecule type" value="Genomic_DNA"/>
</dbReference>
<dbReference type="Gene3D" id="3.10.560.10">
    <property type="entry name" value="Outer membrane lipoprotein wza domain like"/>
    <property type="match status" value="2"/>
</dbReference>
<dbReference type="PROSITE" id="PS51257">
    <property type="entry name" value="PROKAR_LIPOPROTEIN"/>
    <property type="match status" value="1"/>
</dbReference>
<protein>
    <submittedName>
        <fullName evidence="5">Polysaccharide biosynthesis/export protein</fullName>
    </submittedName>
</protein>
<proteinExistence type="predicted"/>
<dbReference type="OrthoDB" id="7198507at2"/>
<accession>A0A1Y5RJZ3</accession>
<feature type="domain" description="Polysaccharide export protein N-terminal" evidence="3">
    <location>
        <begin position="83"/>
        <end position="160"/>
    </location>
</feature>
<sequence length="369" mass="38133">MRGITLLRAAMVVMAVATTGCSLPRGAAMQSEITGAARNAETADFAVQPVTRAALPALLSWPSTDNTPRYSWMGRTGGSSTPLLAAGDVISLVIWDSAQSGLLAGPGALVTPMSDLRVSGAGEIFIPYVGNLRVSGMSPDHARETIQTALDGYIPGVQVQLAAQPGRGNTVDMVSGVAGPGAYPLVDRNTTVLSLIAQAGGVPAALNNPRVKIFRGSKIYGTSLESLYESPDRDALVLGGDRVIVTPDERTFLALGATGSEAMIEFPKDTVTVADALSLIGGISDSRADPRGLLILRSYPASALRSGGPTRAQVVFTVDLTSADGLFAASKFPIMPDDLVYATESPVANIQTVFGLVGRAFGLSSTLGL</sequence>
<feature type="chain" id="PRO_5012780084" evidence="2">
    <location>
        <begin position="28"/>
        <end position="369"/>
    </location>
</feature>
<dbReference type="RefSeq" id="WP_085835176.1">
    <property type="nucleotide sequence ID" value="NZ_FWFS01000001.1"/>
</dbReference>
<reference evidence="5 6" key="1">
    <citation type="submission" date="2017-03" db="EMBL/GenBank/DDBJ databases">
        <authorList>
            <person name="Afonso C.L."/>
            <person name="Miller P.J."/>
            <person name="Scott M.A."/>
            <person name="Spackman E."/>
            <person name="Goraichik I."/>
            <person name="Dimitrov K.M."/>
            <person name="Suarez D.L."/>
            <person name="Swayne D.E."/>
        </authorList>
    </citation>
    <scope>NUCLEOTIDE SEQUENCE [LARGE SCALE GENOMIC DNA]</scope>
    <source>
        <strain evidence="5 6">CECT 8620</strain>
    </source>
</reference>
<keyword evidence="6" id="KW-1185">Reference proteome</keyword>
<dbReference type="PANTHER" id="PTHR33619:SF3">
    <property type="entry name" value="POLYSACCHARIDE EXPORT PROTEIN GFCE-RELATED"/>
    <property type="match status" value="1"/>
</dbReference>
<dbReference type="AlphaFoldDB" id="A0A1Y5RJZ3"/>
<organism evidence="5 6">
    <name type="scientific">Aquimixticola soesokkakensis</name>
    <dbReference type="NCBI Taxonomy" id="1519096"/>
    <lineage>
        <taxon>Bacteria</taxon>
        <taxon>Pseudomonadati</taxon>
        <taxon>Pseudomonadota</taxon>
        <taxon>Alphaproteobacteria</taxon>
        <taxon>Rhodobacterales</taxon>
        <taxon>Paracoccaceae</taxon>
        <taxon>Aquimixticola</taxon>
    </lineage>
</organism>
<name>A0A1Y5RJZ3_9RHOB</name>
<dbReference type="PANTHER" id="PTHR33619">
    <property type="entry name" value="POLYSACCHARIDE EXPORT PROTEIN GFCE-RELATED"/>
    <property type="match status" value="1"/>
</dbReference>
<gene>
    <name evidence="5" type="ORF">AQS8620_00455</name>
</gene>
<evidence type="ECO:0000313" key="6">
    <source>
        <dbReference type="Proteomes" id="UP000193862"/>
    </source>
</evidence>
<dbReference type="InterPro" id="IPR049712">
    <property type="entry name" value="Poly_export"/>
</dbReference>
<dbReference type="Proteomes" id="UP000193862">
    <property type="component" value="Unassembled WGS sequence"/>
</dbReference>